<dbReference type="Gene3D" id="2.40.420.20">
    <property type="match status" value="1"/>
</dbReference>
<dbReference type="Gene3D" id="1.10.287.470">
    <property type="entry name" value="Helix hairpin bin"/>
    <property type="match status" value="1"/>
</dbReference>
<evidence type="ECO:0000313" key="5">
    <source>
        <dbReference type="EMBL" id="NHE56459.1"/>
    </source>
</evidence>
<name>A0ABX0H3Q7_9BACT</name>
<dbReference type="InterPro" id="IPR058647">
    <property type="entry name" value="BSH_CzcB-like"/>
</dbReference>
<evidence type="ECO:0000259" key="4">
    <source>
        <dbReference type="Pfam" id="PF25989"/>
    </source>
</evidence>
<accession>A0ABX0H3Q7</accession>
<gene>
    <name evidence="5" type="ORF">G9Q97_06485</name>
</gene>
<evidence type="ECO:0000259" key="2">
    <source>
        <dbReference type="Pfam" id="PF25954"/>
    </source>
</evidence>
<proteinExistence type="inferred from homology"/>
<dbReference type="SUPFAM" id="SSF111369">
    <property type="entry name" value="HlyD-like secretion proteins"/>
    <property type="match status" value="1"/>
</dbReference>
<feature type="domain" description="CusB-like beta-barrel" evidence="2">
    <location>
        <begin position="211"/>
        <end position="283"/>
    </location>
</feature>
<dbReference type="EMBL" id="JAANYN010000002">
    <property type="protein sequence ID" value="NHE56459.1"/>
    <property type="molecule type" value="Genomic_DNA"/>
</dbReference>
<comment type="caution">
    <text evidence="5">The sequence shown here is derived from an EMBL/GenBank/DDBJ whole genome shotgun (WGS) entry which is preliminary data.</text>
</comment>
<evidence type="ECO:0000313" key="6">
    <source>
        <dbReference type="Proteomes" id="UP000649799"/>
    </source>
</evidence>
<dbReference type="PANTHER" id="PTHR30469">
    <property type="entry name" value="MULTIDRUG RESISTANCE PROTEIN MDTA"/>
    <property type="match status" value="1"/>
</dbReference>
<dbReference type="RefSeq" id="WP_166144311.1">
    <property type="nucleotide sequence ID" value="NZ_JAANYN010000002.1"/>
</dbReference>
<dbReference type="Pfam" id="PF25989">
    <property type="entry name" value="YknX_C"/>
    <property type="match status" value="1"/>
</dbReference>
<sequence length="357" mass="38941">MRKYILPILYMAIVSGCSNKAENSNMESKGGPAKKAEIITVSYENAPQALTLPAELHAFEKAGLNARVQGYVSEVLVDIGDKVKKGAALIKIEAPEVKAAYAEARSEVESARADYLSSKDVFERLVKASGKPGTVSESDLIKAKNKAMADSTRLVAADYTARAKQQLLDYLTIRAPFNGVITQRNTDPGNLVGGNNGVPLLVIENNQKLRLKVPVPEALTGSSVAENAVTFKVEPFPATLFNADFYRRARSIDPDTRTEMWEFIVHNQKGELNAGLFAEIQLHIQRTGGSMWVPQSAVLTTLRRKAVGKVVEGKLKWVEVKTGMKNESTVEVFGALDAGDHILLQPNEEMTEGMPIN</sequence>
<protein>
    <submittedName>
        <fullName evidence="5">Efflux RND transporter periplasmic adaptor subunit</fullName>
    </submittedName>
</protein>
<keyword evidence="6" id="KW-1185">Reference proteome</keyword>
<dbReference type="PANTHER" id="PTHR30469:SF37">
    <property type="entry name" value="RAGD PROTEIN"/>
    <property type="match status" value="1"/>
</dbReference>
<organism evidence="5 6">
    <name type="scientific">Cyclobacterium plantarum</name>
    <dbReference type="NCBI Taxonomy" id="2716263"/>
    <lineage>
        <taxon>Bacteria</taxon>
        <taxon>Pseudomonadati</taxon>
        <taxon>Bacteroidota</taxon>
        <taxon>Cytophagia</taxon>
        <taxon>Cytophagales</taxon>
        <taxon>Cyclobacteriaceae</taxon>
        <taxon>Cyclobacterium</taxon>
    </lineage>
</organism>
<evidence type="ECO:0000259" key="3">
    <source>
        <dbReference type="Pfam" id="PF25973"/>
    </source>
</evidence>
<dbReference type="NCBIfam" id="TIGR01730">
    <property type="entry name" value="RND_mfp"/>
    <property type="match status" value="1"/>
</dbReference>
<dbReference type="PROSITE" id="PS51257">
    <property type="entry name" value="PROKAR_LIPOPROTEIN"/>
    <property type="match status" value="1"/>
</dbReference>
<dbReference type="InterPro" id="IPR058792">
    <property type="entry name" value="Beta-barrel_RND_2"/>
</dbReference>
<feature type="domain" description="CzcB-like barrel-sandwich hybrid" evidence="3">
    <location>
        <begin position="64"/>
        <end position="196"/>
    </location>
</feature>
<evidence type="ECO:0000256" key="1">
    <source>
        <dbReference type="ARBA" id="ARBA00009477"/>
    </source>
</evidence>
<feature type="domain" description="YknX-like C-terminal permuted SH3-like" evidence="4">
    <location>
        <begin position="293"/>
        <end position="356"/>
    </location>
</feature>
<dbReference type="Gene3D" id="2.40.50.100">
    <property type="match status" value="1"/>
</dbReference>
<dbReference type="Pfam" id="PF25954">
    <property type="entry name" value="Beta-barrel_RND_2"/>
    <property type="match status" value="1"/>
</dbReference>
<dbReference type="Pfam" id="PF25973">
    <property type="entry name" value="BSH_CzcB"/>
    <property type="match status" value="1"/>
</dbReference>
<comment type="similarity">
    <text evidence="1">Belongs to the membrane fusion protein (MFP) (TC 8.A.1) family.</text>
</comment>
<dbReference type="InterPro" id="IPR006143">
    <property type="entry name" value="RND_pump_MFP"/>
</dbReference>
<dbReference type="Proteomes" id="UP000649799">
    <property type="component" value="Unassembled WGS sequence"/>
</dbReference>
<dbReference type="InterPro" id="IPR058637">
    <property type="entry name" value="YknX-like_C"/>
</dbReference>
<reference evidence="5 6" key="1">
    <citation type="submission" date="2020-03" db="EMBL/GenBank/DDBJ databases">
        <title>Cyclobacterium plantarum sp. nov., a marine bacterium isolated from a coastal-marine wetland.</title>
        <authorList>
            <person name="Sanchez-Porro C."/>
            <person name="Ventosa A."/>
            <person name="Amoozegar M."/>
        </authorList>
    </citation>
    <scope>NUCLEOTIDE SEQUENCE [LARGE SCALE GENOMIC DNA]</scope>
    <source>
        <strain evidence="5 6">GBPx2</strain>
    </source>
</reference>
<dbReference type="Gene3D" id="2.40.30.170">
    <property type="match status" value="1"/>
</dbReference>